<keyword evidence="4" id="KW-1185">Reference proteome</keyword>
<evidence type="ECO:0000256" key="1">
    <source>
        <dbReference type="SAM" id="MobiDB-lite"/>
    </source>
</evidence>
<sequence length="1556" mass="175089">MDDDEAGDSVSLPPSVAETDDEALQQQQDDEDDVSLPPEVVEDGFPEEAQCCKRRNCKSLFDRAVLETYQAEFSHCSQAVRLNKAYEKVRDVFKAGGSDTKKPMPWALLGKPVCRKFFETIHQVGHGTMDQMVLHCKNGHTSWPQQRGPRLQRDAPATDTVDVWFMTVYNDLAEPLAIPGSEGRLESAGLEEQLQQHEVVDGNDPLLSVSLNLRRHANPKTDPHGRVLIPKRYLNFADESALFNFYQIDEPSPQQVSRSTFRKAWGKWSRIMAFKNKGENSKRNICARLTVERAEAVEPSERLRVDAAKRQHLDCVMADRSVSVRCNKLASRADVWLTKQNHSSMCKLMLDGMDQSKFAIPRRKDMSGTSSWSKCWRPSIHVTGCICFGQFEYYAIMRPDQAKDSNMNATITRRVLDLLHTKLQSQGPEYSFPPELVVMCDNTPREAKNAFYASYLSTLVGKQLFKQVECHFLQVDHTHNELDQRFSSMASVIKGAACLEDIADLVEYLKDHMKAAVNREIVIEELTNTMDFKTWLGDANLHVQGLTSTHLEPHANHVWRFTPRAEVDPAHGAIECHHPDWRGLPEHPQDVILTVKQYMSSPSPSQCPQLILPLAISEKLQEEKLKPAAQNQFSETTLQEFRKTAEIFSQPPWSMLKAKCFLEDLCDKNQTCHMYPGYKFEFYFSEDFAEQRCLESGRLDAALPQDLETADVEPEAPPRRVMVVKGKNKPPKAKAKVKGAAKVQAGKAVLKRPAASGVVQPEPIVEERAESESGLAPAQPDTSMSLESDSDVELPDPVFDFDTENISPVASAVPAPEQVATHGPQDFNLFALELFSPPRVLPHVRSVGGPCRMSLDILTGWNLQHKEVQDIVFGMLEAGKPRMVFLSPPCTIFSCLQKCFRNYEKMGPKVLEERWREGCDHMNLSVTVAERQDHNDDFFMLEHPQRASSWELESTQKLRAKQRVGSVDFDQCMLGLRTVMASEAPESSAATAAAAAPPDDAWTHSVMAVDDDGAQSQVMASCETCLAQCGGPSQYLQRYLRTADEGFEFMEWLREQFPEQDGTLYHQEAKLPCFKDSSDLACAAPTCVHVSSLGFTSNCSLKPGPGAGLATSLLQEFLKDGFVTAGDPLLVLQHEACVAPYGLEKDSSKLQPFNLAYLKGFARSTTLLMLLHRCKALGLNGSSPGLAPLWSSVTRIWVHCMESSNRIDEALTNMKLSSRGSLRKANNLIQLVFMLQNLKSLGLSDSSSFAQRWNKMSSKTFQIVGRKASALKLLLEQTPQSVLTLILDHVNMHGWESCVWSDDNLGSKKIFSGFQFSCSKKSWLPRLRTTDESMMLMVKFLQACHEQKASYMRKKPDTQAVEDAAVKAALCWHLGQELLQQVPVDPNKLQAEWYDNFASGENSVDGELQALLMDKSDTFDVKRDCPSLRKLVEDHKFSKPVAMDTVEEVSLQVDKFALIMKQLKYDVQVYTTWTRKVSSVKSAQEHQRHMWLLERRKRCLAVADQFLSRNVKLLVWQKKVELAIAEIMNAKRDVTQKLSVPADEIYTLVWWNVTSP</sequence>
<feature type="region of interest" description="Disordered" evidence="1">
    <location>
        <begin position="1"/>
        <end position="39"/>
    </location>
</feature>
<name>A0ABP0R460_9DINO</name>
<feature type="non-terminal residue" evidence="3">
    <location>
        <position position="1556"/>
    </location>
</feature>
<evidence type="ECO:0000313" key="4">
    <source>
        <dbReference type="Proteomes" id="UP001642484"/>
    </source>
</evidence>
<evidence type="ECO:0000259" key="2">
    <source>
        <dbReference type="Pfam" id="PF25273"/>
    </source>
</evidence>
<reference evidence="3 4" key="1">
    <citation type="submission" date="2024-02" db="EMBL/GenBank/DDBJ databases">
        <authorList>
            <person name="Chen Y."/>
            <person name="Shah S."/>
            <person name="Dougan E. K."/>
            <person name="Thang M."/>
            <person name="Chan C."/>
        </authorList>
    </citation>
    <scope>NUCLEOTIDE SEQUENCE [LARGE SCALE GENOMIC DNA]</scope>
</reference>
<feature type="domain" description="DUF7869" evidence="2">
    <location>
        <begin position="374"/>
        <end position="550"/>
    </location>
</feature>
<dbReference type="PANTHER" id="PTHR33153:SF3">
    <property type="entry name" value="TRAFFICKING PROTEIN PARTICLE COMPLEX SUBUNIT 11 DOMAIN-CONTAINING PROTEIN"/>
    <property type="match status" value="1"/>
</dbReference>
<dbReference type="Pfam" id="PF25273">
    <property type="entry name" value="DUF7869"/>
    <property type="match status" value="1"/>
</dbReference>
<comment type="caution">
    <text evidence="3">The sequence shown here is derived from an EMBL/GenBank/DDBJ whole genome shotgun (WGS) entry which is preliminary data.</text>
</comment>
<dbReference type="InterPro" id="IPR057191">
    <property type="entry name" value="DUF7869"/>
</dbReference>
<dbReference type="Proteomes" id="UP001642484">
    <property type="component" value="Unassembled WGS sequence"/>
</dbReference>
<dbReference type="PANTHER" id="PTHR33153">
    <property type="entry name" value="MYND-TYPE DOMAIN-CONTAINING PROTEIN"/>
    <property type="match status" value="1"/>
</dbReference>
<dbReference type="EMBL" id="CAXAMN010025414">
    <property type="protein sequence ID" value="CAK9094969.1"/>
    <property type="molecule type" value="Genomic_DNA"/>
</dbReference>
<accession>A0ABP0R460</accession>
<proteinExistence type="predicted"/>
<feature type="region of interest" description="Disordered" evidence="1">
    <location>
        <begin position="762"/>
        <end position="792"/>
    </location>
</feature>
<organism evidence="3 4">
    <name type="scientific">Durusdinium trenchii</name>
    <dbReference type="NCBI Taxonomy" id="1381693"/>
    <lineage>
        <taxon>Eukaryota</taxon>
        <taxon>Sar</taxon>
        <taxon>Alveolata</taxon>
        <taxon>Dinophyceae</taxon>
        <taxon>Suessiales</taxon>
        <taxon>Symbiodiniaceae</taxon>
        <taxon>Durusdinium</taxon>
    </lineage>
</organism>
<feature type="compositionally biased region" description="Acidic residues" evidence="1">
    <location>
        <begin position="18"/>
        <end position="39"/>
    </location>
</feature>
<evidence type="ECO:0000313" key="3">
    <source>
        <dbReference type="EMBL" id="CAK9094969.1"/>
    </source>
</evidence>
<protein>
    <recommendedName>
        <fullName evidence="2">DUF7869 domain-containing protein</fullName>
    </recommendedName>
</protein>
<gene>
    <name evidence="3" type="ORF">CCMP2556_LOCUS45265</name>
</gene>